<dbReference type="AlphaFoldDB" id="A0A9D3ZDT3"/>
<protein>
    <submittedName>
        <fullName evidence="1">Uncharacterized protein</fullName>
    </submittedName>
</protein>
<reference evidence="1 2" key="1">
    <citation type="journal article" date="2021" name="Plant Biotechnol. J.">
        <title>Multi-omics assisted identification of the key and species-specific regulatory components of drought-tolerant mechanisms in Gossypium stocksii.</title>
        <authorList>
            <person name="Yu D."/>
            <person name="Ke L."/>
            <person name="Zhang D."/>
            <person name="Wu Y."/>
            <person name="Sun Y."/>
            <person name="Mei J."/>
            <person name="Sun J."/>
            <person name="Sun Y."/>
        </authorList>
    </citation>
    <scope>NUCLEOTIDE SEQUENCE [LARGE SCALE GENOMIC DNA]</scope>
    <source>
        <strain evidence="2">cv. E1</strain>
        <tissue evidence="1">Leaf</tissue>
    </source>
</reference>
<name>A0A9D3ZDT3_9ROSI</name>
<dbReference type="EMBL" id="JAIQCV010000116">
    <property type="protein sequence ID" value="KAH1030155.1"/>
    <property type="molecule type" value="Genomic_DNA"/>
</dbReference>
<evidence type="ECO:0000313" key="1">
    <source>
        <dbReference type="EMBL" id="KAH1030155.1"/>
    </source>
</evidence>
<comment type="caution">
    <text evidence="1">The sequence shown here is derived from an EMBL/GenBank/DDBJ whole genome shotgun (WGS) entry which is preliminary data.</text>
</comment>
<dbReference type="Proteomes" id="UP000828251">
    <property type="component" value="Unassembled WGS sequence"/>
</dbReference>
<feature type="non-terminal residue" evidence="1">
    <location>
        <position position="97"/>
    </location>
</feature>
<gene>
    <name evidence="1" type="ORF">J1N35_046025</name>
</gene>
<keyword evidence="2" id="KW-1185">Reference proteome</keyword>
<organism evidence="1 2">
    <name type="scientific">Gossypium stocksii</name>
    <dbReference type="NCBI Taxonomy" id="47602"/>
    <lineage>
        <taxon>Eukaryota</taxon>
        <taxon>Viridiplantae</taxon>
        <taxon>Streptophyta</taxon>
        <taxon>Embryophyta</taxon>
        <taxon>Tracheophyta</taxon>
        <taxon>Spermatophyta</taxon>
        <taxon>Magnoliopsida</taxon>
        <taxon>eudicotyledons</taxon>
        <taxon>Gunneridae</taxon>
        <taxon>Pentapetalae</taxon>
        <taxon>rosids</taxon>
        <taxon>malvids</taxon>
        <taxon>Malvales</taxon>
        <taxon>Malvaceae</taxon>
        <taxon>Malvoideae</taxon>
        <taxon>Gossypium</taxon>
    </lineage>
</organism>
<sequence length="97" mass="11643">MMKLCFKLVIDSKAFCVQVLRAKYGVANGSPDHLLRSRCSFLWRALTKLKMHMGKFRKHPRGRRRLYGRSPRSFKDRFSIWLTLKQRLLIIWKEFGE</sequence>
<proteinExistence type="predicted"/>
<accession>A0A9D3ZDT3</accession>
<evidence type="ECO:0000313" key="2">
    <source>
        <dbReference type="Proteomes" id="UP000828251"/>
    </source>
</evidence>